<evidence type="ECO:0000313" key="1">
    <source>
        <dbReference type="EMBL" id="KAK1299241.1"/>
    </source>
</evidence>
<accession>A0AAV9DCC7</accession>
<dbReference type="Proteomes" id="UP001180020">
    <property type="component" value="Unassembled WGS sequence"/>
</dbReference>
<name>A0AAV9DCC7_ACOCL</name>
<reference evidence="1" key="2">
    <citation type="submission" date="2023-06" db="EMBL/GenBank/DDBJ databases">
        <authorList>
            <person name="Ma L."/>
            <person name="Liu K.-W."/>
            <person name="Li Z."/>
            <person name="Hsiao Y.-Y."/>
            <person name="Qi Y."/>
            <person name="Fu T."/>
            <person name="Tang G."/>
            <person name="Zhang D."/>
            <person name="Sun W.-H."/>
            <person name="Liu D.-K."/>
            <person name="Li Y."/>
            <person name="Chen G.-Z."/>
            <person name="Liu X.-D."/>
            <person name="Liao X.-Y."/>
            <person name="Jiang Y.-T."/>
            <person name="Yu X."/>
            <person name="Hao Y."/>
            <person name="Huang J."/>
            <person name="Zhao X.-W."/>
            <person name="Ke S."/>
            <person name="Chen Y.-Y."/>
            <person name="Wu W.-L."/>
            <person name="Hsu J.-L."/>
            <person name="Lin Y.-F."/>
            <person name="Huang M.-D."/>
            <person name="Li C.-Y."/>
            <person name="Huang L."/>
            <person name="Wang Z.-W."/>
            <person name="Zhao X."/>
            <person name="Zhong W.-Y."/>
            <person name="Peng D.-H."/>
            <person name="Ahmad S."/>
            <person name="Lan S."/>
            <person name="Zhang J.-S."/>
            <person name="Tsai W.-C."/>
            <person name="Van De Peer Y."/>
            <person name="Liu Z.-J."/>
        </authorList>
    </citation>
    <scope>NUCLEOTIDE SEQUENCE</scope>
    <source>
        <strain evidence="1">CP</strain>
        <tissue evidence="1">Leaves</tissue>
    </source>
</reference>
<proteinExistence type="predicted"/>
<comment type="caution">
    <text evidence="1">The sequence shown here is derived from an EMBL/GenBank/DDBJ whole genome shotgun (WGS) entry which is preliminary data.</text>
</comment>
<dbReference type="EMBL" id="JAUJYO010000014">
    <property type="protein sequence ID" value="KAK1299241.1"/>
    <property type="molecule type" value="Genomic_DNA"/>
</dbReference>
<reference evidence="1" key="1">
    <citation type="journal article" date="2023" name="Nat. Commun.">
        <title>Diploid and tetraploid genomes of Acorus and the evolution of monocots.</title>
        <authorList>
            <person name="Ma L."/>
            <person name="Liu K.W."/>
            <person name="Li Z."/>
            <person name="Hsiao Y.Y."/>
            <person name="Qi Y."/>
            <person name="Fu T."/>
            <person name="Tang G.D."/>
            <person name="Zhang D."/>
            <person name="Sun W.H."/>
            <person name="Liu D.K."/>
            <person name="Li Y."/>
            <person name="Chen G.Z."/>
            <person name="Liu X.D."/>
            <person name="Liao X.Y."/>
            <person name="Jiang Y.T."/>
            <person name="Yu X."/>
            <person name="Hao Y."/>
            <person name="Huang J."/>
            <person name="Zhao X.W."/>
            <person name="Ke S."/>
            <person name="Chen Y.Y."/>
            <person name="Wu W.L."/>
            <person name="Hsu J.L."/>
            <person name="Lin Y.F."/>
            <person name="Huang M.D."/>
            <person name="Li C.Y."/>
            <person name="Huang L."/>
            <person name="Wang Z.W."/>
            <person name="Zhao X."/>
            <person name="Zhong W.Y."/>
            <person name="Peng D.H."/>
            <person name="Ahmad S."/>
            <person name="Lan S."/>
            <person name="Zhang J.S."/>
            <person name="Tsai W.C."/>
            <person name="Van de Peer Y."/>
            <person name="Liu Z.J."/>
        </authorList>
    </citation>
    <scope>NUCLEOTIDE SEQUENCE</scope>
    <source>
        <strain evidence="1">CP</strain>
    </source>
</reference>
<dbReference type="AlphaFoldDB" id="A0AAV9DCC7"/>
<sequence>MPFYVKEINYTAGNLRIIDVGLANDKCPFPRNHLNTTKLQGDDRFCLSTYFPLNFIICSQVITNSENILFGNWEESENLFVACASTSNEKAYVTNGSDVSELKSSCRHVASVPVTTDFYDTSEYFSSLAGVQRLLANGVNYTWSEKRQGCKSSHRLTSVYYYDYIMSGKNQNAGSLGLNIILGGLPLDYRILRTSSSVHLLLLPNAGSMGLNSILTTV</sequence>
<keyword evidence="2" id="KW-1185">Reference proteome</keyword>
<evidence type="ECO:0000313" key="2">
    <source>
        <dbReference type="Proteomes" id="UP001180020"/>
    </source>
</evidence>
<protein>
    <submittedName>
        <fullName evidence="1">Uncharacterized protein</fullName>
    </submittedName>
</protein>
<gene>
    <name evidence="1" type="ORF">QJS10_CPB14g00254</name>
</gene>
<organism evidence="1 2">
    <name type="scientific">Acorus calamus</name>
    <name type="common">Sweet flag</name>
    <dbReference type="NCBI Taxonomy" id="4465"/>
    <lineage>
        <taxon>Eukaryota</taxon>
        <taxon>Viridiplantae</taxon>
        <taxon>Streptophyta</taxon>
        <taxon>Embryophyta</taxon>
        <taxon>Tracheophyta</taxon>
        <taxon>Spermatophyta</taxon>
        <taxon>Magnoliopsida</taxon>
        <taxon>Liliopsida</taxon>
        <taxon>Acoraceae</taxon>
        <taxon>Acorus</taxon>
    </lineage>
</organism>